<evidence type="ECO:0000256" key="2">
    <source>
        <dbReference type="ARBA" id="ARBA00022692"/>
    </source>
</evidence>
<evidence type="ECO:0000256" key="4">
    <source>
        <dbReference type="ARBA" id="ARBA00023136"/>
    </source>
</evidence>
<dbReference type="PANTHER" id="PTHR12428:SF65">
    <property type="entry name" value="CYTOCHROME C OXIDASE ASSEMBLY PROTEIN COX18, MITOCHONDRIAL"/>
    <property type="match status" value="1"/>
</dbReference>
<organism evidence="6 7">
    <name type="scientific">Romanomermis culicivorax</name>
    <name type="common">Nematode worm</name>
    <dbReference type="NCBI Taxonomy" id="13658"/>
    <lineage>
        <taxon>Eukaryota</taxon>
        <taxon>Metazoa</taxon>
        <taxon>Ecdysozoa</taxon>
        <taxon>Nematoda</taxon>
        <taxon>Enoplea</taxon>
        <taxon>Dorylaimia</taxon>
        <taxon>Mermithida</taxon>
        <taxon>Mermithoidea</taxon>
        <taxon>Mermithidae</taxon>
        <taxon>Romanomermis</taxon>
    </lineage>
</organism>
<sequence length="337" mass="38106">MKNLIRSFCGRSTNRRLCIAETRQIYNAKPYFTPHFTSKNVCLQHRRFLSSSPIVDEKSIINNNDDSVIKINDDETSTLSDVVDQIVQTASAAAIDESLIVSQMNCWTPAGFVRLGLSFLQQTTGLPWWEVIMIGVVVGRITLMPFTIATVKFADRMRLHREPMNKLTEQMVAAGRSGDMLQKQAITTAYFQYMSIHGINPLSPILKMIPMQCKVKITIFYPCEMITFTRRISWNQFTLLKMIPMSIYFTSFYFALKSMAAANLPSMKAGGLLWFSDLTVPDPTFLLPVLCAGLLSSALKALLVYWCTSNFISVILAAIFRTNVVRKKLNLQPLKKV</sequence>
<dbReference type="InterPro" id="IPR001708">
    <property type="entry name" value="YidC/ALB3/OXA1/COX18"/>
</dbReference>
<feature type="transmembrane region" description="Helical" evidence="5">
    <location>
        <begin position="303"/>
        <end position="320"/>
    </location>
</feature>
<feature type="transmembrane region" description="Helical" evidence="5">
    <location>
        <begin position="238"/>
        <end position="256"/>
    </location>
</feature>
<dbReference type="WBParaSite" id="nRc.2.0.1.t32935-RA">
    <property type="protein sequence ID" value="nRc.2.0.1.t32935-RA"/>
    <property type="gene ID" value="nRc.2.0.1.g32935"/>
</dbReference>
<dbReference type="AlphaFoldDB" id="A0A915K512"/>
<protein>
    <submittedName>
        <fullName evidence="7">Mitochondrial inner membrane protein OXA1L</fullName>
    </submittedName>
</protein>
<evidence type="ECO:0000256" key="3">
    <source>
        <dbReference type="ARBA" id="ARBA00022989"/>
    </source>
</evidence>
<evidence type="ECO:0000313" key="6">
    <source>
        <dbReference type="Proteomes" id="UP000887565"/>
    </source>
</evidence>
<dbReference type="GO" id="GO:0005743">
    <property type="term" value="C:mitochondrial inner membrane"/>
    <property type="evidence" value="ECO:0007669"/>
    <property type="project" value="TreeGrafter"/>
</dbReference>
<dbReference type="Proteomes" id="UP000887565">
    <property type="component" value="Unplaced"/>
</dbReference>
<evidence type="ECO:0000313" key="7">
    <source>
        <dbReference type="WBParaSite" id="nRc.2.0.1.t32935-RA"/>
    </source>
</evidence>
<dbReference type="GO" id="GO:0032979">
    <property type="term" value="P:protein insertion into mitochondrial inner membrane from matrix"/>
    <property type="evidence" value="ECO:0007669"/>
    <property type="project" value="TreeGrafter"/>
</dbReference>
<feature type="transmembrane region" description="Helical" evidence="5">
    <location>
        <begin position="128"/>
        <end position="151"/>
    </location>
</feature>
<keyword evidence="3 5" id="KW-1133">Transmembrane helix</keyword>
<reference evidence="7" key="1">
    <citation type="submission" date="2022-11" db="UniProtKB">
        <authorList>
            <consortium name="WormBaseParasite"/>
        </authorList>
    </citation>
    <scope>IDENTIFICATION</scope>
</reference>
<keyword evidence="6" id="KW-1185">Reference proteome</keyword>
<dbReference type="PANTHER" id="PTHR12428">
    <property type="entry name" value="OXA1"/>
    <property type="match status" value="1"/>
</dbReference>
<name>A0A915K512_ROMCU</name>
<comment type="subcellular location">
    <subcellularLocation>
        <location evidence="1">Membrane</location>
        <topology evidence="1">Multi-pass membrane protein</topology>
    </subcellularLocation>
</comment>
<evidence type="ECO:0000256" key="5">
    <source>
        <dbReference type="SAM" id="Phobius"/>
    </source>
</evidence>
<proteinExistence type="predicted"/>
<keyword evidence="2 5" id="KW-0812">Transmembrane</keyword>
<dbReference type="GO" id="GO:0032977">
    <property type="term" value="F:membrane insertase activity"/>
    <property type="evidence" value="ECO:0007669"/>
    <property type="project" value="InterPro"/>
</dbReference>
<dbReference type="OMA" id="CEMITFT"/>
<accession>A0A915K512</accession>
<keyword evidence="4 5" id="KW-0472">Membrane</keyword>
<evidence type="ECO:0000256" key="1">
    <source>
        <dbReference type="ARBA" id="ARBA00004141"/>
    </source>
</evidence>